<name>A0ACB7FEV3_NIBAL</name>
<reference evidence="1" key="1">
    <citation type="submission" date="2020-04" db="EMBL/GenBank/DDBJ databases">
        <title>A chromosome-scale assembly and high-density genetic map of the yellow drum (Nibea albiflora) genome.</title>
        <authorList>
            <person name="Xu D."/>
            <person name="Zhang W."/>
            <person name="Chen R."/>
            <person name="Tan P."/>
            <person name="Wang L."/>
            <person name="Song H."/>
            <person name="Tian L."/>
            <person name="Zhu Q."/>
            <person name="Wang B."/>
        </authorList>
    </citation>
    <scope>NUCLEOTIDE SEQUENCE</scope>
    <source>
        <strain evidence="1">ZJHYS-2018</strain>
    </source>
</reference>
<evidence type="ECO:0000313" key="2">
    <source>
        <dbReference type="Proteomes" id="UP000805704"/>
    </source>
</evidence>
<keyword evidence="2" id="KW-1185">Reference proteome</keyword>
<proteinExistence type="predicted"/>
<dbReference type="Proteomes" id="UP000805704">
    <property type="component" value="Chromosome 11"/>
</dbReference>
<accession>A0ACB7FEV3</accession>
<protein>
    <submittedName>
        <fullName evidence="1">Protein TALPID3</fullName>
    </submittedName>
</protein>
<sequence length="622" mass="67906">MLEDAGRVLRQVQRQKKVLEENLEALLRARTGEVLYCQLEALAANSDWTEEVRIKQTVDAWINTLTEDIQGVEPDRATHRLTDREQVEAGGESYLSLLYGRAPYEGLRRTLKKSPYLRFSSPASLLSRKPRPRLVESVRGVKVKSCKTQTSLAPPLSRSPERPQHHDIISPSPADLTVTPAERYSVATAIPLGCPRMDSSRCVPERQQEVTSPPTAPPTSSVVAMDHELQSPLRSEVRSQRSLTGEFVSKVEQLGSGEAKPLPPDEIIAMKNGEEENIFPGTDFLSVADVQQVEQSIVGEEAGLVGEEVVQLDGGPSPPPVLYQGPVFPPQARSALHAQDEASVLGLNLQRNALETRMVEWVEQQLISRMISEIHHPPPCDPAQNDSTDQSELSKQSVTSDIVEAAGGAGLQLFVDCSLSVDSALIRQLVDEVLTEHIALMLGHRDALETGPEPQPQPPKPGPRAHEEERPVLLLPTPEPTPPPSPTPPSRETTPLTTPPPSEPTSLLNEEFPQPITAPDLSEATNQDLVTVGDLMVEPVSTLTSDFQTDRSLTPLPHLEDAPTAGQVLPVVNQLDSPAGVSRRAGLHSRRVELHSRRVELHLPSSRLDDESVADSDSSTNL</sequence>
<gene>
    <name evidence="1" type="primary">TALPID3</name>
    <name evidence="1" type="ORF">GBF38_021207</name>
</gene>
<dbReference type="EMBL" id="CM024799">
    <property type="protein sequence ID" value="KAG8013025.1"/>
    <property type="molecule type" value="Genomic_DNA"/>
</dbReference>
<comment type="caution">
    <text evidence="1">The sequence shown here is derived from an EMBL/GenBank/DDBJ whole genome shotgun (WGS) entry which is preliminary data.</text>
</comment>
<organism evidence="1 2">
    <name type="scientific">Nibea albiflora</name>
    <name type="common">Yellow drum</name>
    <name type="synonym">Corvina albiflora</name>
    <dbReference type="NCBI Taxonomy" id="240163"/>
    <lineage>
        <taxon>Eukaryota</taxon>
        <taxon>Metazoa</taxon>
        <taxon>Chordata</taxon>
        <taxon>Craniata</taxon>
        <taxon>Vertebrata</taxon>
        <taxon>Euteleostomi</taxon>
        <taxon>Actinopterygii</taxon>
        <taxon>Neopterygii</taxon>
        <taxon>Teleostei</taxon>
        <taxon>Neoteleostei</taxon>
        <taxon>Acanthomorphata</taxon>
        <taxon>Eupercaria</taxon>
        <taxon>Sciaenidae</taxon>
        <taxon>Nibea</taxon>
    </lineage>
</organism>
<evidence type="ECO:0000313" key="1">
    <source>
        <dbReference type="EMBL" id="KAG8013025.1"/>
    </source>
</evidence>